<protein>
    <submittedName>
        <fullName evidence="1">Uncharacterized protein</fullName>
    </submittedName>
</protein>
<accession>A0A8S5S5J6</accession>
<sequence>MRNLHSGARKVRFLTGYNPFLNTYFVTHSPEIISLKTKKSERRSQE</sequence>
<reference evidence="1" key="1">
    <citation type="journal article" date="2021" name="Proc. Natl. Acad. Sci. U.S.A.">
        <title>A Catalog of Tens of Thousands of Viruses from Human Metagenomes Reveals Hidden Associations with Chronic Diseases.</title>
        <authorList>
            <person name="Tisza M.J."/>
            <person name="Buck C.B."/>
        </authorList>
    </citation>
    <scope>NUCLEOTIDE SEQUENCE</scope>
    <source>
        <strain evidence="1">Ctaix4</strain>
    </source>
</reference>
<name>A0A8S5S5J6_9CAUD</name>
<dbReference type="EMBL" id="BK032533">
    <property type="protein sequence ID" value="DAF46217.1"/>
    <property type="molecule type" value="Genomic_DNA"/>
</dbReference>
<evidence type="ECO:0000313" key="1">
    <source>
        <dbReference type="EMBL" id="DAF46217.1"/>
    </source>
</evidence>
<proteinExistence type="predicted"/>
<organism evidence="1">
    <name type="scientific">Caudovirales sp. ctaix4</name>
    <dbReference type="NCBI Taxonomy" id="2827635"/>
    <lineage>
        <taxon>Viruses</taxon>
        <taxon>Duplodnaviria</taxon>
        <taxon>Heunggongvirae</taxon>
        <taxon>Uroviricota</taxon>
        <taxon>Caudoviricetes</taxon>
    </lineage>
</organism>